<organism evidence="2">
    <name type="scientific">uncultured Actinomycetospora sp</name>
    <dbReference type="NCBI Taxonomy" id="1135996"/>
    <lineage>
        <taxon>Bacteria</taxon>
        <taxon>Bacillati</taxon>
        <taxon>Actinomycetota</taxon>
        <taxon>Actinomycetes</taxon>
        <taxon>Pseudonocardiales</taxon>
        <taxon>Pseudonocardiaceae</taxon>
        <taxon>Actinomycetospora</taxon>
        <taxon>environmental samples</taxon>
    </lineage>
</organism>
<dbReference type="EMBL" id="CADCTH010000391">
    <property type="protein sequence ID" value="CAA9272835.1"/>
    <property type="molecule type" value="Genomic_DNA"/>
</dbReference>
<protein>
    <submittedName>
        <fullName evidence="2">Uncharacterized protein</fullName>
    </submittedName>
</protein>
<gene>
    <name evidence="2" type="ORF">AVDCRST_MAG54-3111</name>
</gene>
<proteinExistence type="predicted"/>
<accession>A0A6J4J9N3</accession>
<dbReference type="PROSITE" id="PS51257">
    <property type="entry name" value="PROKAR_LIPOPROTEIN"/>
    <property type="match status" value="1"/>
</dbReference>
<name>A0A6J4J9N3_9PSEU</name>
<feature type="region of interest" description="Disordered" evidence="1">
    <location>
        <begin position="50"/>
        <end position="80"/>
    </location>
</feature>
<dbReference type="AlphaFoldDB" id="A0A6J4J9N3"/>
<evidence type="ECO:0000256" key="1">
    <source>
        <dbReference type="SAM" id="MobiDB-lite"/>
    </source>
</evidence>
<evidence type="ECO:0000313" key="2">
    <source>
        <dbReference type="EMBL" id="CAA9272835.1"/>
    </source>
</evidence>
<feature type="compositionally biased region" description="Polar residues" evidence="1">
    <location>
        <begin position="53"/>
        <end position="64"/>
    </location>
</feature>
<sequence length="129" mass="13279">MTARRPATLGALAIAVVAGGLLAGCGGTVSSVSCTGNDCRATVTGFPVEVSQPDASQPTRSGRTSTRRAPRDNDGVDFTVNAAGPGWADIDDDGTVTRITRGGTFVEDGSTVRLESSDGRTAVFTFRKR</sequence>
<reference evidence="2" key="1">
    <citation type="submission" date="2020-02" db="EMBL/GenBank/DDBJ databases">
        <authorList>
            <person name="Meier V. D."/>
        </authorList>
    </citation>
    <scope>NUCLEOTIDE SEQUENCE</scope>
    <source>
        <strain evidence="2">AVDCRST_MAG54</strain>
    </source>
</reference>